<dbReference type="AlphaFoldDB" id="A0AAU9WID4"/>
<dbReference type="Proteomes" id="UP001159428">
    <property type="component" value="Unassembled WGS sequence"/>
</dbReference>
<comment type="caution">
    <text evidence="2">The sequence shown here is derived from an EMBL/GenBank/DDBJ whole genome shotgun (WGS) entry which is preliminary data.</text>
</comment>
<keyword evidence="1" id="KW-0472">Membrane</keyword>
<evidence type="ECO:0000313" key="3">
    <source>
        <dbReference type="Proteomes" id="UP001159428"/>
    </source>
</evidence>
<reference evidence="2 3" key="1">
    <citation type="submission" date="2022-05" db="EMBL/GenBank/DDBJ databases">
        <authorList>
            <consortium name="Genoscope - CEA"/>
            <person name="William W."/>
        </authorList>
    </citation>
    <scope>NUCLEOTIDE SEQUENCE [LARGE SCALE GENOMIC DNA]</scope>
</reference>
<sequence length="121" mass="13530">LLTVQTSPTTTFPVVTKVDDLKKDTNSFSLYLANAILAALLFIVMIILAVVLILLRGSDYGFLQFFFVCTGDFSRVFQHYQACQTSENDGSRTYTSLVKSTEDSDIEYVNQITAAEYVNAY</sequence>
<gene>
    <name evidence="2" type="ORF">PMEA_00005911</name>
</gene>
<name>A0AAU9WID4_9CNID</name>
<accession>A0AAU9WID4</accession>
<evidence type="ECO:0000256" key="1">
    <source>
        <dbReference type="SAM" id="Phobius"/>
    </source>
</evidence>
<keyword evidence="1" id="KW-1133">Transmembrane helix</keyword>
<proteinExistence type="predicted"/>
<feature type="transmembrane region" description="Helical" evidence="1">
    <location>
        <begin position="31"/>
        <end position="55"/>
    </location>
</feature>
<keyword evidence="1" id="KW-0812">Transmembrane</keyword>
<evidence type="ECO:0000313" key="2">
    <source>
        <dbReference type="EMBL" id="CAH3113876.1"/>
    </source>
</evidence>
<organism evidence="2 3">
    <name type="scientific">Pocillopora meandrina</name>
    <dbReference type="NCBI Taxonomy" id="46732"/>
    <lineage>
        <taxon>Eukaryota</taxon>
        <taxon>Metazoa</taxon>
        <taxon>Cnidaria</taxon>
        <taxon>Anthozoa</taxon>
        <taxon>Hexacorallia</taxon>
        <taxon>Scleractinia</taxon>
        <taxon>Astrocoeniina</taxon>
        <taxon>Pocilloporidae</taxon>
        <taxon>Pocillopora</taxon>
    </lineage>
</organism>
<keyword evidence="3" id="KW-1185">Reference proteome</keyword>
<feature type="non-terminal residue" evidence="2">
    <location>
        <position position="1"/>
    </location>
</feature>
<dbReference type="EMBL" id="CALNXJ010000014">
    <property type="protein sequence ID" value="CAH3113876.1"/>
    <property type="molecule type" value="Genomic_DNA"/>
</dbReference>
<protein>
    <submittedName>
        <fullName evidence="2">Uncharacterized protein</fullName>
    </submittedName>
</protein>